<protein>
    <submittedName>
        <fullName evidence="8">Integral inner nuclear membrane protein ima1</fullName>
    </submittedName>
</protein>
<keyword evidence="9" id="KW-1185">Reference proteome</keyword>
<evidence type="ECO:0000259" key="7">
    <source>
        <dbReference type="Pfam" id="PF09779"/>
    </source>
</evidence>
<dbReference type="EMBL" id="PPTA01000031">
    <property type="protein sequence ID" value="TFA97541.1"/>
    <property type="molecule type" value="Genomic_DNA"/>
</dbReference>
<dbReference type="GeneID" id="300582203"/>
<sequence length="748" mass="84445">MYSYRELRGLLRATQRQHGRIMPRMRGRLLACFYCGRRSSIRYDGRIRDFLCTNCDATNYLDENGDVTDPPALESSTPKRFAKQLPSRPASPTDSVFCEKCLKNQRLFTRSLAQYFPDDPSHPDYADLERKYYRYRKDLEKRYPQVCADCAKKVEERINQAGYTAKTDHLRRMMEKSRGRRAPTKTTPLDVANAMGRWLWWGGFVIQIVWHLVSASYVLDKNESGMYDPDDQSFTKQLITWSNRFRAFLPSAETLIGWSIKAGFLSAWWNPHFVQFNRGFTRHLMGFTQWYCFQGLIIFFRYIFRSVLDMQGGQAQSTGAQLSAHFAMACIMALIYSLARGSIKVDTTPLFGVTERTVSAKQLPTPTPRKKIREPRTLAEALTEALESANPSPVKTPSRVPTLSRVQDSSSVYNPSPLKNFTPREPQSPLLPPRFNPHPFQTTHDELSFAGFSISDKSPRKLVRGQDPDAMDWSPVPKQMHKSPYRAFQDAPVSKLGARPFGQAPTQPDAGPFWFKVPSAPTNPAQRLRNPPNAPLIKRAFSVEPVKEDKSFSFGRSFMDEKREEVPRASSVDFKSPSFFAPERPDDTDALADALGQSFSFESVVGDDHSDSEETVVNEELPILSSGEASHKYDLYLLTAILPSWFLPLVIATPYTREARLAILSIAGIIAIRSIGGATQQLLGGESKSSSLAMYFASLASVWELSAVCWTGWQLWTRGVDVFQHGAGVLAFMLAHQALRGVSLRRKS</sequence>
<keyword evidence="2" id="KW-0812">Transmembrane</keyword>
<feature type="region of interest" description="Disordered" evidence="6">
    <location>
        <begin position="66"/>
        <end position="94"/>
    </location>
</feature>
<reference evidence="8 9" key="1">
    <citation type="submission" date="2018-01" db="EMBL/GenBank/DDBJ databases">
        <title>Genome characterization of the sugarcane-associated fungus Trichoderma ghanense CCMA-1212 and their application in lignocelulose bioconversion.</title>
        <authorList>
            <person name="Steindorff A.S."/>
            <person name="Mendes T.D."/>
            <person name="Vilela E.S.D."/>
            <person name="Rodrigues D.S."/>
            <person name="Formighieri E.F."/>
            <person name="Melo I.S."/>
            <person name="Favaro L.C.L."/>
        </authorList>
    </citation>
    <scope>NUCLEOTIDE SEQUENCE [LARGE SCALE GENOMIC DNA]</scope>
    <source>
        <strain evidence="8 9">CCMA-1212</strain>
    </source>
</reference>
<evidence type="ECO:0000256" key="5">
    <source>
        <dbReference type="ARBA" id="ARBA00023242"/>
    </source>
</evidence>
<evidence type="ECO:0000313" key="9">
    <source>
        <dbReference type="Proteomes" id="UP001642720"/>
    </source>
</evidence>
<keyword evidence="3" id="KW-1133">Transmembrane helix</keyword>
<dbReference type="InterPro" id="IPR018617">
    <property type="entry name" value="Ima1_N"/>
</dbReference>
<dbReference type="Pfam" id="PF09779">
    <property type="entry name" value="Ima1_N"/>
    <property type="match status" value="1"/>
</dbReference>
<gene>
    <name evidence="8" type="ORF">CCMA1212_010719</name>
</gene>
<evidence type="ECO:0000256" key="2">
    <source>
        <dbReference type="ARBA" id="ARBA00022692"/>
    </source>
</evidence>
<evidence type="ECO:0000256" key="6">
    <source>
        <dbReference type="SAM" id="MobiDB-lite"/>
    </source>
</evidence>
<keyword evidence="5" id="KW-0539">Nucleus</keyword>
<dbReference type="PANTHER" id="PTHR28538:SF1">
    <property type="entry name" value="INTEGRAL INNER NUCLEAR MEMBRANE PROTEIN IMA1"/>
    <property type="match status" value="1"/>
</dbReference>
<dbReference type="Proteomes" id="UP001642720">
    <property type="component" value="Unassembled WGS sequence"/>
</dbReference>
<dbReference type="RefSeq" id="XP_073553743.1">
    <property type="nucleotide sequence ID" value="XM_073707753.1"/>
</dbReference>
<evidence type="ECO:0000256" key="4">
    <source>
        <dbReference type="ARBA" id="ARBA00023136"/>
    </source>
</evidence>
<feature type="region of interest" description="Disordered" evidence="6">
    <location>
        <begin position="386"/>
        <end position="430"/>
    </location>
</feature>
<evidence type="ECO:0000256" key="3">
    <source>
        <dbReference type="ARBA" id="ARBA00022989"/>
    </source>
</evidence>
<proteinExistence type="predicted"/>
<evidence type="ECO:0000256" key="1">
    <source>
        <dbReference type="ARBA" id="ARBA00004473"/>
    </source>
</evidence>
<comment type="subcellular location">
    <subcellularLocation>
        <location evidence="1">Nucleus inner membrane</location>
        <topology evidence="1">Multi-pass membrane protein</topology>
    </subcellularLocation>
</comment>
<keyword evidence="4" id="KW-0472">Membrane</keyword>
<accession>A0ABY2GQG7</accession>
<name>A0ABY2GQG7_9HYPO</name>
<feature type="domain" description="Ima1 N-terminal" evidence="7">
    <location>
        <begin position="31"/>
        <end position="154"/>
    </location>
</feature>
<dbReference type="InterPro" id="IPR042321">
    <property type="entry name" value="Ima1"/>
</dbReference>
<evidence type="ECO:0000313" key="8">
    <source>
        <dbReference type="EMBL" id="TFA97541.1"/>
    </source>
</evidence>
<dbReference type="PANTHER" id="PTHR28538">
    <property type="entry name" value="INTEGRAL INNER NUCLEAR MEMBRANE PROTEIN IMA1"/>
    <property type="match status" value="1"/>
</dbReference>
<organism evidence="8 9">
    <name type="scientific">Trichoderma ghanense</name>
    <dbReference type="NCBI Taxonomy" id="65468"/>
    <lineage>
        <taxon>Eukaryota</taxon>
        <taxon>Fungi</taxon>
        <taxon>Dikarya</taxon>
        <taxon>Ascomycota</taxon>
        <taxon>Pezizomycotina</taxon>
        <taxon>Sordariomycetes</taxon>
        <taxon>Hypocreomycetidae</taxon>
        <taxon>Hypocreales</taxon>
        <taxon>Hypocreaceae</taxon>
        <taxon>Trichoderma</taxon>
    </lineage>
</organism>
<feature type="region of interest" description="Disordered" evidence="6">
    <location>
        <begin position="459"/>
        <end position="481"/>
    </location>
</feature>
<comment type="caution">
    <text evidence="8">The sequence shown here is derived from an EMBL/GenBank/DDBJ whole genome shotgun (WGS) entry which is preliminary data.</text>
</comment>
<feature type="compositionally biased region" description="Polar residues" evidence="6">
    <location>
        <begin position="389"/>
        <end position="419"/>
    </location>
</feature>